<proteinExistence type="predicted"/>
<evidence type="ECO:0000259" key="6">
    <source>
        <dbReference type="SMART" id="SM00980"/>
    </source>
</evidence>
<dbReference type="PANTHER" id="PTHR23080">
    <property type="entry name" value="THAP DOMAIN PROTEIN"/>
    <property type="match status" value="1"/>
</dbReference>
<dbReference type="GO" id="GO:0008270">
    <property type="term" value="F:zinc ion binding"/>
    <property type="evidence" value="ECO:0007669"/>
    <property type="project" value="UniProtKB-KW"/>
</dbReference>
<keyword evidence="7" id="KW-1185">Reference proteome</keyword>
<keyword evidence="3" id="KW-0863">Zinc-finger</keyword>
<keyword evidence="5" id="KW-0238">DNA-binding</keyword>
<dbReference type="PANTHER" id="PTHR23080:SF133">
    <property type="entry name" value="SI:CH211-262I1.5-RELATED"/>
    <property type="match status" value="1"/>
</dbReference>
<dbReference type="InterPro" id="IPR027805">
    <property type="entry name" value="Transposase_HTH_dom"/>
</dbReference>
<evidence type="ECO:0000256" key="3">
    <source>
        <dbReference type="ARBA" id="ARBA00022771"/>
    </source>
</evidence>
<sequence length="420" mass="47904">MPTRCCVPGCSESGGHKFPSDPELHMKWRVAIKRTSRKTRALWTPGKHDVRKRDKSRLKKDAVPSVFSFRPDTSIISQRALRLQSRQSVSPSCFSSELDQGVQQEVVIETEPCTSSHACLESEPCSLNITKETESQCELLGRSCTEKYKYNPKAFSFYTGFTSYEHFMFLFHSLGPAAYELNYKCSSLNPPDQLFLTVMKLRCAKEDVELSLMFEISESTVSRVFNTWVNFLYFQLKELNTWPSRDVVSKFMPQDFKQKFPTTRVILDATEMPIQKPSDVNVQSLTWSSYKHKNTVKTMVGCTPRGAISYTSDCYGGSVSDRQIIEDSKLLGNSMFSSGDSIMADRGIMVQDLFANENVFVNTPTMLKGKSQLEPEEIVRDRRVASKRIHVERVIGLSKRMLLLINLHDNELPVHVKHKE</sequence>
<evidence type="ECO:0000256" key="4">
    <source>
        <dbReference type="ARBA" id="ARBA00022833"/>
    </source>
</evidence>
<dbReference type="SMART" id="SM00980">
    <property type="entry name" value="THAP"/>
    <property type="match status" value="1"/>
</dbReference>
<keyword evidence="2" id="KW-0479">Metal-binding</keyword>
<reference evidence="8" key="1">
    <citation type="submission" date="2025-08" db="UniProtKB">
        <authorList>
            <consortium name="RefSeq"/>
        </authorList>
    </citation>
    <scope>IDENTIFICATION</scope>
    <source>
        <tissue evidence="8">Whole sample</tissue>
    </source>
</reference>
<dbReference type="InterPro" id="IPR027806">
    <property type="entry name" value="HARBI1_dom"/>
</dbReference>
<protein>
    <submittedName>
        <fullName evidence="8">Uncharacterized protein LOC111132715</fullName>
    </submittedName>
</protein>
<gene>
    <name evidence="8" type="primary">LOC111132715</name>
</gene>
<feature type="domain" description="THAP-type" evidence="6">
    <location>
        <begin position="3"/>
        <end position="73"/>
    </location>
</feature>
<dbReference type="SUPFAM" id="SSF57716">
    <property type="entry name" value="Glucocorticoid receptor-like (DNA-binding domain)"/>
    <property type="match status" value="1"/>
</dbReference>
<organism evidence="7 8">
    <name type="scientific">Crassostrea virginica</name>
    <name type="common">Eastern oyster</name>
    <dbReference type="NCBI Taxonomy" id="6565"/>
    <lineage>
        <taxon>Eukaryota</taxon>
        <taxon>Metazoa</taxon>
        <taxon>Spiralia</taxon>
        <taxon>Lophotrochozoa</taxon>
        <taxon>Mollusca</taxon>
        <taxon>Bivalvia</taxon>
        <taxon>Autobranchia</taxon>
        <taxon>Pteriomorphia</taxon>
        <taxon>Ostreida</taxon>
        <taxon>Ostreoidea</taxon>
        <taxon>Ostreidae</taxon>
        <taxon>Crassostrea</taxon>
    </lineage>
</organism>
<evidence type="ECO:0000313" key="8">
    <source>
        <dbReference type="RefSeq" id="XP_022336246.1"/>
    </source>
</evidence>
<dbReference type="OrthoDB" id="6272738at2759"/>
<evidence type="ECO:0000256" key="1">
    <source>
        <dbReference type="ARBA" id="ARBA00001968"/>
    </source>
</evidence>
<keyword evidence="4" id="KW-0862">Zinc</keyword>
<evidence type="ECO:0000256" key="5">
    <source>
        <dbReference type="ARBA" id="ARBA00023125"/>
    </source>
</evidence>
<dbReference type="InterPro" id="IPR006612">
    <property type="entry name" value="THAP_Znf"/>
</dbReference>
<dbReference type="KEGG" id="cvn:111132715"/>
<dbReference type="Pfam" id="PF13613">
    <property type="entry name" value="HTH_Tnp_4"/>
    <property type="match status" value="1"/>
</dbReference>
<dbReference type="Pfam" id="PF05485">
    <property type="entry name" value="THAP"/>
    <property type="match status" value="1"/>
</dbReference>
<dbReference type="GO" id="GO:0003677">
    <property type="term" value="F:DNA binding"/>
    <property type="evidence" value="ECO:0007669"/>
    <property type="project" value="UniProtKB-KW"/>
</dbReference>
<accession>A0A8B8E9T8</accession>
<name>A0A8B8E9T8_CRAVI</name>
<dbReference type="AlphaFoldDB" id="A0A8B8E9T8"/>
<comment type="cofactor">
    <cofactor evidence="1">
        <name>a divalent metal cation</name>
        <dbReference type="ChEBI" id="CHEBI:60240"/>
    </cofactor>
</comment>
<dbReference type="Proteomes" id="UP000694844">
    <property type="component" value="Chromosome 5"/>
</dbReference>
<dbReference type="GeneID" id="111132715"/>
<dbReference type="RefSeq" id="XP_022336246.1">
    <property type="nucleotide sequence ID" value="XM_022480538.1"/>
</dbReference>
<evidence type="ECO:0000256" key="2">
    <source>
        <dbReference type="ARBA" id="ARBA00022723"/>
    </source>
</evidence>
<evidence type="ECO:0000313" key="7">
    <source>
        <dbReference type="Proteomes" id="UP000694844"/>
    </source>
</evidence>
<dbReference type="Pfam" id="PF13359">
    <property type="entry name" value="DDE_Tnp_4"/>
    <property type="match status" value="1"/>
</dbReference>